<dbReference type="Pfam" id="PF13175">
    <property type="entry name" value="AAA_15"/>
    <property type="match status" value="1"/>
</dbReference>
<dbReference type="PANTHER" id="PTHR43581">
    <property type="entry name" value="ATP/GTP PHOSPHATASE"/>
    <property type="match status" value="1"/>
</dbReference>
<evidence type="ECO:0000313" key="5">
    <source>
        <dbReference type="Proteomes" id="UP000060787"/>
    </source>
</evidence>
<name>A0A0S2F507_LYSAN</name>
<dbReference type="InterPro" id="IPR034139">
    <property type="entry name" value="TOPRIM_OLD"/>
</dbReference>
<dbReference type="KEGG" id="lab:LA76x_0384"/>
<accession>A0A0S2F507</accession>
<dbReference type="Proteomes" id="UP000060787">
    <property type="component" value="Chromosome"/>
</dbReference>
<protein>
    <submittedName>
        <fullName evidence="4">AAA ATPase domain protein</fullName>
    </submittedName>
</protein>
<reference evidence="4 5" key="1">
    <citation type="journal article" date="2015" name="BMC Genomics">
        <title>Comparative genomics and metabolic profiling of the genus Lysobacter.</title>
        <authorList>
            <person name="de Bruijn I."/>
            <person name="Cheng X."/>
            <person name="de Jager V."/>
            <person name="Exposito R.G."/>
            <person name="Watrous J."/>
            <person name="Patel N."/>
            <person name="Postma J."/>
            <person name="Dorrestein P.C."/>
            <person name="Kobayashi D."/>
            <person name="Raaijmakers J.M."/>
        </authorList>
    </citation>
    <scope>NUCLEOTIDE SEQUENCE [LARGE SCALE GENOMIC DNA]</scope>
    <source>
        <strain evidence="4 5">76</strain>
    </source>
</reference>
<sequence length="839" mass="93280">MSRTFRRQLSAILLKSPFDLFRSLPALILAWGRNRRGHHGRCKKVRINAWRACSPGATNKMHVNSLVFKNFRRLKNARIDFASDLTIFVGANNSGKTSATHAIELFLSGGKDKFTIHDFCVDCWADFESFPAEGAANAKVQFPAISLDVWISVDADNLYRVVELLPRAAWEGSLVGLRIEFSAKDAPQTLANFRAKAAEAAKFATKEKDGHDYKPWPRNMRDYLSRELKNEYGLRYFILDEAQIKAETTDAVNAPKEIIGDTERSGHTVINSLIKVDFLSAQRHLSDGNAQARTEDLSKRLSRFYARSQNKREDDHNALRALALSEDQLTKHFSDVFSDAFKSLRKLGYPGLANPSLEIRAALKLERVMGDQQAKVHYLLEEATAEAEAIALPDSYNGLGFKNLIYMGVELLDLHSAWSNTEEGKEDKRQPIHLIFIEEPEAHMHAQLQQAFVRKLTDLIPPTGGDGYATQFVITTHSPHILYERGFQPIRYFRRSAEIGAKQSSAVFNLSVFYEQNEPDRDFLQRYMKLTHCDLFFADAAILVEGNVERLVLPLMITHGAKKLSAAYLSILEVGGAFAYRFRKLIEFIGLPTLIVTDLDSVYPAPPKKEEVAAAADAATAAAAQSAVDSEDAEELEDDDGSEDAEGEKKPKPRSKCPASTPGAITANQTLLQWLPCKSLIDELLAASASDRLQAPTADGGAHVMVTYQCPVNTTWGTNTLELRSRTLEEAFAYENLVWCQKKEHHEVGLRWAKSSAMSLAELASKIHRRVKGESFKKTNFALGLLASNDVSWVVPVYIQDGLDWLTKHVAIGDSTIEGTPAKLELAPDAAPSAVEAAK</sequence>
<dbReference type="PATRIC" id="fig|84531.8.peg.391"/>
<dbReference type="CDD" id="cd01026">
    <property type="entry name" value="TOPRIM_OLD"/>
    <property type="match status" value="1"/>
</dbReference>
<keyword evidence="5" id="KW-1185">Reference proteome</keyword>
<dbReference type="PANTHER" id="PTHR43581:SF2">
    <property type="entry name" value="EXCINUCLEASE ATPASE SUBUNIT"/>
    <property type="match status" value="1"/>
</dbReference>
<dbReference type="EMBL" id="CP011129">
    <property type="protein sequence ID" value="ALN78545.1"/>
    <property type="molecule type" value="Genomic_DNA"/>
</dbReference>
<gene>
    <name evidence="4" type="ORF">LA76x_0384</name>
</gene>
<dbReference type="InterPro" id="IPR051396">
    <property type="entry name" value="Bact_Antivir_Def_Nuclease"/>
</dbReference>
<dbReference type="STRING" id="84531.LA76x_0384"/>
<feature type="domain" description="OLD protein-like TOPRIM" evidence="3">
    <location>
        <begin position="536"/>
        <end position="600"/>
    </location>
</feature>
<evidence type="ECO:0000259" key="3">
    <source>
        <dbReference type="Pfam" id="PF20469"/>
    </source>
</evidence>
<proteinExistence type="predicted"/>
<dbReference type="SUPFAM" id="SSF52540">
    <property type="entry name" value="P-loop containing nucleoside triphosphate hydrolases"/>
    <property type="match status" value="1"/>
</dbReference>
<organism evidence="4 5">
    <name type="scientific">Lysobacter antibioticus</name>
    <dbReference type="NCBI Taxonomy" id="84531"/>
    <lineage>
        <taxon>Bacteria</taxon>
        <taxon>Pseudomonadati</taxon>
        <taxon>Pseudomonadota</taxon>
        <taxon>Gammaproteobacteria</taxon>
        <taxon>Lysobacterales</taxon>
        <taxon>Lysobacteraceae</taxon>
        <taxon>Lysobacter</taxon>
    </lineage>
</organism>
<feature type="compositionally biased region" description="Acidic residues" evidence="1">
    <location>
        <begin position="629"/>
        <end position="646"/>
    </location>
</feature>
<evidence type="ECO:0000256" key="1">
    <source>
        <dbReference type="SAM" id="MobiDB-lite"/>
    </source>
</evidence>
<evidence type="ECO:0000313" key="4">
    <source>
        <dbReference type="EMBL" id="ALN78545.1"/>
    </source>
</evidence>
<dbReference type="InterPro" id="IPR041685">
    <property type="entry name" value="AAA_GajA/Old/RecF-like"/>
</dbReference>
<feature type="region of interest" description="Disordered" evidence="1">
    <location>
        <begin position="624"/>
        <end position="662"/>
    </location>
</feature>
<dbReference type="Gene3D" id="3.40.50.300">
    <property type="entry name" value="P-loop containing nucleotide triphosphate hydrolases"/>
    <property type="match status" value="1"/>
</dbReference>
<dbReference type="InterPro" id="IPR027417">
    <property type="entry name" value="P-loop_NTPase"/>
</dbReference>
<feature type="domain" description="Endonuclease GajA/Old nuclease/RecF-like AAA" evidence="2">
    <location>
        <begin position="61"/>
        <end position="481"/>
    </location>
</feature>
<evidence type="ECO:0000259" key="2">
    <source>
        <dbReference type="Pfam" id="PF13175"/>
    </source>
</evidence>
<dbReference type="AlphaFoldDB" id="A0A0S2F507"/>
<dbReference type="Pfam" id="PF20469">
    <property type="entry name" value="OLD-like_TOPRIM"/>
    <property type="match status" value="1"/>
</dbReference>